<evidence type="ECO:0000313" key="3">
    <source>
        <dbReference type="Proteomes" id="UP000246077"/>
    </source>
</evidence>
<dbReference type="Proteomes" id="UP000246077">
    <property type="component" value="Unassembled WGS sequence"/>
</dbReference>
<evidence type="ECO:0008006" key="4">
    <source>
        <dbReference type="Google" id="ProtNLM"/>
    </source>
</evidence>
<comment type="caution">
    <text evidence="2">The sequence shown here is derived from an EMBL/GenBank/DDBJ whole genome shotgun (WGS) entry which is preliminary data.</text>
</comment>
<keyword evidence="3" id="KW-1185">Reference proteome</keyword>
<sequence length="138" mass="13328">MIGNGKNGMRTAGGGRIAALAVVFALLLQPLLAAGGAGLRAETGALGRLAALIGPLCSIEPGAGAADRKAPAAPGHDRAGCCLPGCPMGAGPLPERVVVPGLRDRPSPLAGPPVPARDAAVPTVPYGAALPRGPPLAG</sequence>
<dbReference type="AlphaFoldDB" id="A0A317E9I1"/>
<organism evidence="2 3">
    <name type="scientific">Zavarzinia compransoris</name>
    <dbReference type="NCBI Taxonomy" id="1264899"/>
    <lineage>
        <taxon>Bacteria</taxon>
        <taxon>Pseudomonadati</taxon>
        <taxon>Pseudomonadota</taxon>
        <taxon>Alphaproteobacteria</taxon>
        <taxon>Rhodospirillales</taxon>
        <taxon>Zavarziniaceae</taxon>
        <taxon>Zavarzinia</taxon>
    </lineage>
</organism>
<dbReference type="RefSeq" id="WP_109920429.1">
    <property type="nucleotide sequence ID" value="NZ_QGLF01000002.1"/>
</dbReference>
<accession>A0A317E9I1</accession>
<protein>
    <recommendedName>
        <fullName evidence="4">DUF2946 domain-containing protein</fullName>
    </recommendedName>
</protein>
<proteinExistence type="predicted"/>
<name>A0A317E9I1_9PROT</name>
<feature type="region of interest" description="Disordered" evidence="1">
    <location>
        <begin position="97"/>
        <end position="138"/>
    </location>
</feature>
<gene>
    <name evidence="2" type="ORF">DKG75_07285</name>
</gene>
<dbReference type="EMBL" id="QGLF01000002">
    <property type="protein sequence ID" value="PWR21785.1"/>
    <property type="molecule type" value="Genomic_DNA"/>
</dbReference>
<reference evidence="3" key="1">
    <citation type="submission" date="2018-05" db="EMBL/GenBank/DDBJ databases">
        <title>Zavarzinia sp. HR-AS.</title>
        <authorList>
            <person name="Lee Y."/>
            <person name="Jeon C.O."/>
        </authorList>
    </citation>
    <scope>NUCLEOTIDE SEQUENCE [LARGE SCALE GENOMIC DNA]</scope>
    <source>
        <strain evidence="3">DSM 1231</strain>
    </source>
</reference>
<evidence type="ECO:0000313" key="2">
    <source>
        <dbReference type="EMBL" id="PWR21785.1"/>
    </source>
</evidence>
<evidence type="ECO:0000256" key="1">
    <source>
        <dbReference type="SAM" id="MobiDB-lite"/>
    </source>
</evidence>